<reference evidence="1" key="1">
    <citation type="submission" date="2019-08" db="EMBL/GenBank/DDBJ databases">
        <authorList>
            <person name="Kucharzyk K."/>
            <person name="Murdoch R.W."/>
            <person name="Higgins S."/>
            <person name="Loffler F."/>
        </authorList>
    </citation>
    <scope>NUCLEOTIDE SEQUENCE</scope>
</reference>
<sequence length="56" mass="5745">MSVIAVEKSSLFTKPVQLTLNVGNSSLIEIVSLDTLTVKGAAFIVIAAKVGIGAKT</sequence>
<dbReference type="EMBL" id="VSSQ01000212">
    <property type="protein sequence ID" value="MPL85829.1"/>
    <property type="molecule type" value="Genomic_DNA"/>
</dbReference>
<organism evidence="1">
    <name type="scientific">bioreactor metagenome</name>
    <dbReference type="NCBI Taxonomy" id="1076179"/>
    <lineage>
        <taxon>unclassified sequences</taxon>
        <taxon>metagenomes</taxon>
        <taxon>ecological metagenomes</taxon>
    </lineage>
</organism>
<name>A0A644V3B5_9ZZZZ</name>
<proteinExistence type="predicted"/>
<gene>
    <name evidence="1" type="ORF">SDC9_31803</name>
</gene>
<evidence type="ECO:0000313" key="1">
    <source>
        <dbReference type="EMBL" id="MPL85829.1"/>
    </source>
</evidence>
<dbReference type="AlphaFoldDB" id="A0A644V3B5"/>
<protein>
    <submittedName>
        <fullName evidence="1">Uncharacterized protein</fullName>
    </submittedName>
</protein>
<accession>A0A644V3B5</accession>
<comment type="caution">
    <text evidence="1">The sequence shown here is derived from an EMBL/GenBank/DDBJ whole genome shotgun (WGS) entry which is preliminary data.</text>
</comment>